<evidence type="ECO:0000256" key="1">
    <source>
        <dbReference type="ARBA" id="ARBA00007430"/>
    </source>
</evidence>
<dbReference type="SUPFAM" id="SSF51735">
    <property type="entry name" value="NAD(P)-binding Rossmann-fold domains"/>
    <property type="match status" value="2"/>
</dbReference>
<dbReference type="CDD" id="cd05237">
    <property type="entry name" value="UDP_invert_4-6DH_SDR_e"/>
    <property type="match status" value="1"/>
</dbReference>
<feature type="domain" description="Polysaccharide biosynthesis protein CapD-like" evidence="3">
    <location>
        <begin position="199"/>
        <end position="483"/>
    </location>
</feature>
<feature type="region of interest" description="Disordered" evidence="2">
    <location>
        <begin position="1"/>
        <end position="51"/>
    </location>
</feature>
<organism evidence="4 5">
    <name type="scientific">Kitasatospora purpeofusca</name>
    <dbReference type="NCBI Taxonomy" id="67352"/>
    <lineage>
        <taxon>Bacteria</taxon>
        <taxon>Bacillati</taxon>
        <taxon>Actinomycetota</taxon>
        <taxon>Actinomycetes</taxon>
        <taxon>Kitasatosporales</taxon>
        <taxon>Streptomycetaceae</taxon>
        <taxon>Kitasatospora</taxon>
    </lineage>
</organism>
<gene>
    <name evidence="4" type="ORF">OHA16_17450</name>
</gene>
<proteinExistence type="inferred from homology"/>
<dbReference type="InterPro" id="IPR003869">
    <property type="entry name" value="Polysac_CapD-like"/>
</dbReference>
<dbReference type="PANTHER" id="PTHR43318">
    <property type="entry name" value="UDP-N-ACETYLGLUCOSAMINE 4,6-DEHYDRATASE"/>
    <property type="match status" value="1"/>
</dbReference>
<dbReference type="InterPro" id="IPR051203">
    <property type="entry name" value="Polysaccharide_Synthase-Rel"/>
</dbReference>
<feature type="region of interest" description="Disordered" evidence="2">
    <location>
        <begin position="525"/>
        <end position="546"/>
    </location>
</feature>
<dbReference type="Proteomes" id="UP001432222">
    <property type="component" value="Chromosome"/>
</dbReference>
<dbReference type="Pfam" id="PF02719">
    <property type="entry name" value="Polysacc_synt_2"/>
    <property type="match status" value="1"/>
</dbReference>
<dbReference type="EMBL" id="CP108110">
    <property type="protein sequence ID" value="WUQ84592.1"/>
    <property type="molecule type" value="Genomic_DNA"/>
</dbReference>
<dbReference type="Pfam" id="PF13727">
    <property type="entry name" value="CoA_binding_3"/>
    <property type="match status" value="1"/>
</dbReference>
<sequence>MSPHSTSARPHPTPQGADETADKNANAAVSAPGARPESPEGAPGPAAGGRAALPTGMRTLVVGAGAAGTALVRDLDRAPEFGLDPIGLLDDDPAKAGQSVDTVPVLGTLADLTALAVEHRAQVVALAIPGLAPQRVRALATAAAAAGASVRYLPSFLAALRREVVGSDMRSLDVNRLIGRHEVHVVSADVRDVIEGRRVLVTGAGGSIGSELCRQVHAFNPSALYMLDHDESNLHRLQLEIWGEALLTDDSLVIADIRDRPRIQQIFRDLKPEVVFHAAAHKHLPLLERHPSEAVKSNVLGTDHLVEAALATGVERFVLISTDKAADPTSVLGASKRLAELIVQANARDARNLGTGVFSAVRFGNVLGSRGSLLSVLAEQLRSGGPVTVTHPDVTRFFMTIEEAVGLVLESGRMARGGEVFVLDMGEPVRIVDLVHNFAEQVQLARDEVEIRYTGLRAGEKLNEALFSEDEERLATEHARIYATVADTAGGPEDLAGGLTGLYGAAAVNSDDEVRRRLAELLPGYRTPEPAPAPVPALSTPYPDGF</sequence>
<evidence type="ECO:0000259" key="3">
    <source>
        <dbReference type="Pfam" id="PF02719"/>
    </source>
</evidence>
<dbReference type="InterPro" id="IPR036291">
    <property type="entry name" value="NAD(P)-bd_dom_sf"/>
</dbReference>
<dbReference type="Gene3D" id="3.40.50.720">
    <property type="entry name" value="NAD(P)-binding Rossmann-like Domain"/>
    <property type="match status" value="2"/>
</dbReference>
<dbReference type="PANTHER" id="PTHR43318:SF1">
    <property type="entry name" value="POLYSACCHARIDE BIOSYNTHESIS PROTEIN EPSC-RELATED"/>
    <property type="match status" value="1"/>
</dbReference>
<accession>A0ABZ1U072</accession>
<feature type="compositionally biased region" description="Low complexity" evidence="2">
    <location>
        <begin position="31"/>
        <end position="51"/>
    </location>
</feature>
<comment type="similarity">
    <text evidence="1">Belongs to the polysaccharide synthase family.</text>
</comment>
<protein>
    <submittedName>
        <fullName evidence="4">Polysaccharide biosynthesis protein</fullName>
    </submittedName>
</protein>
<evidence type="ECO:0000256" key="2">
    <source>
        <dbReference type="SAM" id="MobiDB-lite"/>
    </source>
</evidence>
<evidence type="ECO:0000313" key="5">
    <source>
        <dbReference type="Proteomes" id="UP001432222"/>
    </source>
</evidence>
<name>A0ABZ1U072_9ACTN</name>
<evidence type="ECO:0000313" key="4">
    <source>
        <dbReference type="EMBL" id="WUQ84592.1"/>
    </source>
</evidence>
<dbReference type="RefSeq" id="WP_328955436.1">
    <property type="nucleotide sequence ID" value="NZ_CP108110.1"/>
</dbReference>
<keyword evidence="5" id="KW-1185">Reference proteome</keyword>
<reference evidence="4" key="1">
    <citation type="submission" date="2022-10" db="EMBL/GenBank/DDBJ databases">
        <title>The complete genomes of actinobacterial strains from the NBC collection.</title>
        <authorList>
            <person name="Joergensen T.S."/>
            <person name="Alvarez Arevalo M."/>
            <person name="Sterndorff E.B."/>
            <person name="Faurdal D."/>
            <person name="Vuksanovic O."/>
            <person name="Mourched A.-S."/>
            <person name="Charusanti P."/>
            <person name="Shaw S."/>
            <person name="Blin K."/>
            <person name="Weber T."/>
        </authorList>
    </citation>
    <scope>NUCLEOTIDE SEQUENCE</scope>
    <source>
        <strain evidence="4">NBC_00222</strain>
    </source>
</reference>